<dbReference type="Proteomes" id="UP000292346">
    <property type="component" value="Unassembled WGS sequence"/>
</dbReference>
<sequence>MDERQDVSSGAVGGIAFAASMLVMIGAFSMVAGLAAILDDDYLVVSRRYAFDLDTVAWGWIHLVLGFAVVAVGIGLFMNKAWAGVVAIVLAGLIALDYFFFIPYQPAWSLVVIALSVWVIWAVTQARAERRT</sequence>
<comment type="caution">
    <text evidence="3">The sequence shown here is derived from an EMBL/GenBank/DDBJ whole genome shotgun (WGS) entry which is preliminary data.</text>
</comment>
<organism evidence="3 4">
    <name type="scientific">Kribbella soli</name>
    <dbReference type="NCBI Taxonomy" id="1124743"/>
    <lineage>
        <taxon>Bacteria</taxon>
        <taxon>Bacillati</taxon>
        <taxon>Actinomycetota</taxon>
        <taxon>Actinomycetes</taxon>
        <taxon>Propionibacteriales</taxon>
        <taxon>Kribbellaceae</taxon>
        <taxon>Kribbella</taxon>
    </lineage>
</organism>
<feature type="domain" description="DUF7144" evidence="2">
    <location>
        <begin position="15"/>
        <end position="126"/>
    </location>
</feature>
<gene>
    <name evidence="3" type="ORF">E0H45_17835</name>
</gene>
<evidence type="ECO:0000259" key="2">
    <source>
        <dbReference type="Pfam" id="PF23636"/>
    </source>
</evidence>
<dbReference type="Pfam" id="PF23636">
    <property type="entry name" value="DUF7144"/>
    <property type="match status" value="1"/>
</dbReference>
<dbReference type="OrthoDB" id="4482242at2"/>
<reference evidence="3 4" key="1">
    <citation type="submission" date="2019-02" db="EMBL/GenBank/DDBJ databases">
        <title>Kribbella capetownensis sp. nov. and Kribbella speibonae sp. nov., isolated from soil.</title>
        <authorList>
            <person name="Curtis S.M."/>
            <person name="Norton I."/>
            <person name="Everest G.J."/>
            <person name="Meyers P.R."/>
        </authorList>
    </citation>
    <scope>NUCLEOTIDE SEQUENCE [LARGE SCALE GENOMIC DNA]</scope>
    <source>
        <strain evidence="3 4">KCTC 29219</strain>
    </source>
</reference>
<keyword evidence="4" id="KW-1185">Reference proteome</keyword>
<keyword evidence="1" id="KW-1133">Transmembrane helix</keyword>
<evidence type="ECO:0000313" key="3">
    <source>
        <dbReference type="EMBL" id="TCC08781.1"/>
    </source>
</evidence>
<protein>
    <recommendedName>
        <fullName evidence="2">DUF7144 domain-containing protein</fullName>
    </recommendedName>
</protein>
<keyword evidence="1" id="KW-0812">Transmembrane</keyword>
<name>A0A4R0HDY6_9ACTN</name>
<evidence type="ECO:0000313" key="4">
    <source>
        <dbReference type="Proteomes" id="UP000292346"/>
    </source>
</evidence>
<dbReference type="AlphaFoldDB" id="A0A4R0HDY6"/>
<evidence type="ECO:0000256" key="1">
    <source>
        <dbReference type="SAM" id="Phobius"/>
    </source>
</evidence>
<keyword evidence="1" id="KW-0472">Membrane</keyword>
<dbReference type="InterPro" id="IPR055568">
    <property type="entry name" value="DUF7144"/>
</dbReference>
<feature type="transmembrane region" description="Helical" evidence="1">
    <location>
        <begin position="107"/>
        <end position="124"/>
    </location>
</feature>
<dbReference type="EMBL" id="SJJZ01000002">
    <property type="protein sequence ID" value="TCC08781.1"/>
    <property type="molecule type" value="Genomic_DNA"/>
</dbReference>
<feature type="transmembrane region" description="Helical" evidence="1">
    <location>
        <begin position="57"/>
        <end position="77"/>
    </location>
</feature>
<accession>A0A4R0HDY6</accession>
<proteinExistence type="predicted"/>
<feature type="transmembrane region" description="Helical" evidence="1">
    <location>
        <begin position="12"/>
        <end position="37"/>
    </location>
</feature>
<feature type="transmembrane region" description="Helical" evidence="1">
    <location>
        <begin position="82"/>
        <end position="101"/>
    </location>
</feature>